<sequence length="247" mass="27369">MKNKLLEHLSRLLLIDNDRCPVCKKILWKKEAYLCDQCLRELPKNDARTCRRCGRPLSSDDADLCSACRDDAKRPIDRGWVWLVYGRAAEQIAAGFKFNYQKTLAYWAGAQMAQDLADCPWMAEVDALIPVPLHPNRLSERGYNQSEQLAAGIASGLNERGIEITLDVERLKRVVDTPHQLGQPAAFRLKNVKNAFDVVDPERVYGKRIALVDDVMTTGATLDACAAALKQAGAADVAVITFAAVPS</sequence>
<evidence type="ECO:0000259" key="3">
    <source>
        <dbReference type="Pfam" id="PF18912"/>
    </source>
</evidence>
<protein>
    <submittedName>
        <fullName evidence="4">ComF family protein</fullName>
    </submittedName>
</protein>
<name>A0A6L5GST3_9FIRM</name>
<evidence type="ECO:0000256" key="1">
    <source>
        <dbReference type="ARBA" id="ARBA00008007"/>
    </source>
</evidence>
<dbReference type="PANTHER" id="PTHR47505">
    <property type="entry name" value="DNA UTILIZATION PROTEIN YHGH"/>
    <property type="match status" value="1"/>
</dbReference>
<dbReference type="SUPFAM" id="SSF53271">
    <property type="entry name" value="PRTase-like"/>
    <property type="match status" value="1"/>
</dbReference>
<dbReference type="Pfam" id="PF00156">
    <property type="entry name" value="Pribosyltran"/>
    <property type="match status" value="1"/>
</dbReference>
<comment type="similarity">
    <text evidence="1">Belongs to the ComF/GntX family.</text>
</comment>
<evidence type="ECO:0000313" key="4">
    <source>
        <dbReference type="EMBL" id="MQM73152.1"/>
    </source>
</evidence>
<dbReference type="Pfam" id="PF18912">
    <property type="entry name" value="DZR_2"/>
    <property type="match status" value="1"/>
</dbReference>
<dbReference type="Gene3D" id="3.40.50.2020">
    <property type="match status" value="1"/>
</dbReference>
<accession>A0A6L5GST3</accession>
<comment type="caution">
    <text evidence="4">The sequence shown here is derived from an EMBL/GenBank/DDBJ whole genome shotgun (WGS) entry which is preliminary data.</text>
</comment>
<evidence type="ECO:0000259" key="2">
    <source>
        <dbReference type="Pfam" id="PF00156"/>
    </source>
</evidence>
<gene>
    <name evidence="4" type="ORF">FRC53_07060</name>
</gene>
<feature type="domain" description="Phosphoribosyltransferase" evidence="2">
    <location>
        <begin position="199"/>
        <end position="246"/>
    </location>
</feature>
<dbReference type="CDD" id="cd06223">
    <property type="entry name" value="PRTases_typeI"/>
    <property type="match status" value="1"/>
</dbReference>
<evidence type="ECO:0000313" key="5">
    <source>
        <dbReference type="Proteomes" id="UP000473648"/>
    </source>
</evidence>
<dbReference type="InterPro" id="IPR051910">
    <property type="entry name" value="ComF/GntX_DNA_util-trans"/>
</dbReference>
<dbReference type="PANTHER" id="PTHR47505:SF1">
    <property type="entry name" value="DNA UTILIZATION PROTEIN YHGH"/>
    <property type="match status" value="1"/>
</dbReference>
<dbReference type="InterPro" id="IPR044005">
    <property type="entry name" value="DZR_2"/>
</dbReference>
<dbReference type="AlphaFoldDB" id="A0A6L5GST3"/>
<reference evidence="4" key="1">
    <citation type="journal article" date="2020" name="Appl. Environ. Microbiol.">
        <title>Medium-Chain Fatty Acid Synthesis by 'Candidatus Weimeria bifida' gen. nov., sp. nov., and 'Candidatus Pseudoramibacter fermentans' sp. nov.</title>
        <authorList>
            <person name="Scarborough M.J."/>
            <person name="Myers K.S."/>
            <person name="Donohue T.J."/>
            <person name="Noguera D.R."/>
        </authorList>
    </citation>
    <scope>NUCLEOTIDE SEQUENCE</scope>
    <source>
        <strain evidence="4">EUB1.1</strain>
    </source>
</reference>
<dbReference type="InterPro" id="IPR029057">
    <property type="entry name" value="PRTase-like"/>
</dbReference>
<dbReference type="Proteomes" id="UP000473648">
    <property type="component" value="Unassembled WGS sequence"/>
</dbReference>
<dbReference type="InterPro" id="IPR000836">
    <property type="entry name" value="PRTase_dom"/>
</dbReference>
<feature type="domain" description="Double zinc ribbon" evidence="3">
    <location>
        <begin position="18"/>
        <end position="69"/>
    </location>
</feature>
<organism evidence="4 5">
    <name type="scientific">Candidatus Pseudoramibacter fermentans</name>
    <dbReference type="NCBI Taxonomy" id="2594427"/>
    <lineage>
        <taxon>Bacteria</taxon>
        <taxon>Bacillati</taxon>
        <taxon>Bacillota</taxon>
        <taxon>Clostridia</taxon>
        <taxon>Eubacteriales</taxon>
        <taxon>Eubacteriaceae</taxon>
        <taxon>Pseudoramibacter</taxon>
    </lineage>
</organism>
<keyword evidence="5" id="KW-1185">Reference proteome</keyword>
<dbReference type="EMBL" id="VOGB01000005">
    <property type="protein sequence ID" value="MQM73152.1"/>
    <property type="molecule type" value="Genomic_DNA"/>
</dbReference>
<proteinExistence type="inferred from homology"/>